<dbReference type="AlphaFoldDB" id="A0A1F5PIR8"/>
<feature type="coiled-coil region" evidence="3">
    <location>
        <begin position="196"/>
        <end position="230"/>
    </location>
</feature>
<dbReference type="InterPro" id="IPR004358">
    <property type="entry name" value="Sig_transdc_His_kin-like_C"/>
</dbReference>
<feature type="transmembrane region" description="Helical" evidence="4">
    <location>
        <begin position="171"/>
        <end position="188"/>
    </location>
</feature>
<dbReference type="SMART" id="SM00387">
    <property type="entry name" value="HATPase_c"/>
    <property type="match status" value="1"/>
</dbReference>
<dbReference type="Pfam" id="PF02518">
    <property type="entry name" value="HATPase_c"/>
    <property type="match status" value="1"/>
</dbReference>
<evidence type="ECO:0000256" key="4">
    <source>
        <dbReference type="SAM" id="Phobius"/>
    </source>
</evidence>
<dbReference type="PANTHER" id="PTHR43065">
    <property type="entry name" value="SENSOR HISTIDINE KINASE"/>
    <property type="match status" value="1"/>
</dbReference>
<dbReference type="GO" id="GO:0004673">
    <property type="term" value="F:protein histidine kinase activity"/>
    <property type="evidence" value="ECO:0007669"/>
    <property type="project" value="UniProtKB-EC"/>
</dbReference>
<dbReference type="PANTHER" id="PTHR43065:SF42">
    <property type="entry name" value="TWO-COMPONENT SENSOR PPRA"/>
    <property type="match status" value="1"/>
</dbReference>
<accession>A0A1F5PIR8</accession>
<comment type="catalytic activity">
    <reaction evidence="1">
        <text>ATP + protein L-histidine = ADP + protein N-phospho-L-histidine.</text>
        <dbReference type="EC" id="2.7.13.3"/>
    </reaction>
</comment>
<keyword evidence="4" id="KW-1133">Transmembrane helix</keyword>
<sequence>MIRPGGLFNKIIRSHSNDEDTARRERILNTLLLSCGGLFVASFLISLYQFFILPQYRGLYPVFFLLIIFWLGFLYWFSRTGRLKIASYLFLGSFALLPTYAIYHWGADVVAGLLFYILVIVMSGILLGSRGGLIATGFAVLFINVVTYLQVNKIIDPISYWKAKPFNMSDTFAVSIIFSIIAIVSWLSSHEVEKSIIRARKSEADLKDERDSLEVKVDQRTKELKEVQAEKMSQLYRFAEFGRISSGLFHDLINPLNAVSLNLGKTDGTAEETKQYVGNAVRAAKKLEDLVVAVRKQLTREETKALFLIEQEIRHVIEVLSHKAEKANVELRFTPKSDIQIFGDAIKFNQIVLNLVANGIDACMPPTAELVPVSLADRWVRVSLVEEPEVIIMIVEDNGVGIPEHHMSKIFEPFFTTKINGQGIGIGLSMAKRIVEKDFGGVLIAKSEAGRGSSFKVSLPMHKQAIEYAA</sequence>
<keyword evidence="4" id="KW-0812">Transmembrane</keyword>
<feature type="domain" description="Histidine kinase" evidence="5">
    <location>
        <begin position="247"/>
        <end position="463"/>
    </location>
</feature>
<dbReference type="CDD" id="cd00075">
    <property type="entry name" value="HATPase"/>
    <property type="match status" value="1"/>
</dbReference>
<dbReference type="PROSITE" id="PS50109">
    <property type="entry name" value="HIS_KIN"/>
    <property type="match status" value="1"/>
</dbReference>
<feature type="transmembrane region" description="Helical" evidence="4">
    <location>
        <begin position="85"/>
        <end position="103"/>
    </location>
</feature>
<dbReference type="SUPFAM" id="SSF55874">
    <property type="entry name" value="ATPase domain of HSP90 chaperone/DNA topoisomerase II/histidine kinase"/>
    <property type="match status" value="1"/>
</dbReference>
<evidence type="ECO:0000259" key="5">
    <source>
        <dbReference type="PROSITE" id="PS50109"/>
    </source>
</evidence>
<dbReference type="InterPro" id="IPR003594">
    <property type="entry name" value="HATPase_dom"/>
</dbReference>
<keyword evidence="4" id="KW-0472">Membrane</keyword>
<dbReference type="InterPro" id="IPR005467">
    <property type="entry name" value="His_kinase_dom"/>
</dbReference>
<feature type="transmembrane region" description="Helical" evidence="4">
    <location>
        <begin position="31"/>
        <end position="52"/>
    </location>
</feature>
<feature type="transmembrane region" description="Helical" evidence="4">
    <location>
        <begin position="109"/>
        <end position="127"/>
    </location>
</feature>
<evidence type="ECO:0000256" key="2">
    <source>
        <dbReference type="ARBA" id="ARBA00012438"/>
    </source>
</evidence>
<name>A0A1F5PIR8_9BACT</name>
<dbReference type="PRINTS" id="PR00344">
    <property type="entry name" value="BCTRLSENSOR"/>
</dbReference>
<proteinExistence type="predicted"/>
<feature type="transmembrane region" description="Helical" evidence="4">
    <location>
        <begin position="132"/>
        <end position="151"/>
    </location>
</feature>
<gene>
    <name evidence="6" type="ORF">A3E29_00405</name>
</gene>
<evidence type="ECO:0000256" key="1">
    <source>
        <dbReference type="ARBA" id="ARBA00000085"/>
    </source>
</evidence>
<organism evidence="6 7">
    <name type="scientific">Candidatus Doudnabacteria bacterium RIFCSPHIGHO2_12_FULL_48_16</name>
    <dbReference type="NCBI Taxonomy" id="1817838"/>
    <lineage>
        <taxon>Bacteria</taxon>
        <taxon>Candidatus Doudnaibacteriota</taxon>
    </lineage>
</organism>
<protein>
    <recommendedName>
        <fullName evidence="2">histidine kinase</fullName>
        <ecNumber evidence="2">2.7.13.3</ecNumber>
    </recommendedName>
</protein>
<comment type="caution">
    <text evidence="6">The sequence shown here is derived from an EMBL/GenBank/DDBJ whole genome shotgun (WGS) entry which is preliminary data.</text>
</comment>
<dbReference type="Proteomes" id="UP000177682">
    <property type="component" value="Unassembled WGS sequence"/>
</dbReference>
<feature type="transmembrane region" description="Helical" evidence="4">
    <location>
        <begin position="58"/>
        <end position="78"/>
    </location>
</feature>
<evidence type="ECO:0000313" key="7">
    <source>
        <dbReference type="Proteomes" id="UP000177682"/>
    </source>
</evidence>
<dbReference type="EC" id="2.7.13.3" evidence="2"/>
<dbReference type="Gene3D" id="3.30.565.10">
    <property type="entry name" value="Histidine kinase-like ATPase, C-terminal domain"/>
    <property type="match status" value="1"/>
</dbReference>
<evidence type="ECO:0000256" key="3">
    <source>
        <dbReference type="SAM" id="Coils"/>
    </source>
</evidence>
<reference evidence="6 7" key="1">
    <citation type="journal article" date="2016" name="Nat. Commun.">
        <title>Thousands of microbial genomes shed light on interconnected biogeochemical processes in an aquifer system.</title>
        <authorList>
            <person name="Anantharaman K."/>
            <person name="Brown C.T."/>
            <person name="Hug L.A."/>
            <person name="Sharon I."/>
            <person name="Castelle C.J."/>
            <person name="Probst A.J."/>
            <person name="Thomas B.C."/>
            <person name="Singh A."/>
            <person name="Wilkins M.J."/>
            <person name="Karaoz U."/>
            <person name="Brodie E.L."/>
            <person name="Williams K.H."/>
            <person name="Hubbard S.S."/>
            <person name="Banfield J.F."/>
        </authorList>
    </citation>
    <scope>NUCLEOTIDE SEQUENCE [LARGE SCALE GENOMIC DNA]</scope>
</reference>
<dbReference type="EMBL" id="MFEY01000008">
    <property type="protein sequence ID" value="OGE89835.1"/>
    <property type="molecule type" value="Genomic_DNA"/>
</dbReference>
<evidence type="ECO:0000313" key="6">
    <source>
        <dbReference type="EMBL" id="OGE89835.1"/>
    </source>
</evidence>
<dbReference type="InterPro" id="IPR036890">
    <property type="entry name" value="HATPase_C_sf"/>
</dbReference>
<keyword evidence="3" id="KW-0175">Coiled coil</keyword>